<keyword evidence="3 9" id="KW-0479">Metal-binding</keyword>
<evidence type="ECO:0000256" key="5">
    <source>
        <dbReference type="ARBA" id="ARBA00022833"/>
    </source>
</evidence>
<feature type="region of interest" description="Disordered" evidence="11">
    <location>
        <begin position="1"/>
        <end position="36"/>
    </location>
</feature>
<comment type="similarity">
    <text evidence="9 10">Belongs to the peptidase M15D family.</text>
</comment>
<dbReference type="EMBL" id="JACJVP010000030">
    <property type="protein sequence ID" value="MBB6672676.1"/>
    <property type="molecule type" value="Genomic_DNA"/>
</dbReference>
<evidence type="ECO:0000256" key="9">
    <source>
        <dbReference type="HAMAP-Rule" id="MF_01924"/>
    </source>
</evidence>
<dbReference type="PANTHER" id="PTHR43126:SF1">
    <property type="entry name" value="D-ALANYL-D-ALANINE DIPEPTIDASE"/>
    <property type="match status" value="1"/>
</dbReference>
<comment type="cofactor">
    <cofactor evidence="9">
        <name>Zn(2+)</name>
        <dbReference type="ChEBI" id="CHEBI:29105"/>
    </cofactor>
    <text evidence="9">Binds 1 zinc ion per subunit.</text>
</comment>
<keyword evidence="5 9" id="KW-0862">Zinc</keyword>
<dbReference type="InterPro" id="IPR009045">
    <property type="entry name" value="Zn_M74/Hedgehog-like"/>
</dbReference>
<dbReference type="GO" id="GO:0008237">
    <property type="term" value="F:metallopeptidase activity"/>
    <property type="evidence" value="ECO:0007669"/>
    <property type="project" value="UniProtKB-KW"/>
</dbReference>
<dbReference type="Pfam" id="PF01427">
    <property type="entry name" value="Peptidase_M15"/>
    <property type="match status" value="1"/>
</dbReference>
<comment type="function">
    <text evidence="9 10">Catalyzes hydrolysis of the D-alanyl-D-alanine dipeptide.</text>
</comment>
<dbReference type="HAMAP" id="MF_01924">
    <property type="entry name" value="A_A_dipeptidase"/>
    <property type="match status" value="1"/>
</dbReference>
<keyword evidence="13" id="KW-1185">Reference proteome</keyword>
<comment type="catalytic activity">
    <reaction evidence="1 9 10">
        <text>D-alanyl-D-alanine + H2O = 2 D-alanine</text>
        <dbReference type="Rhea" id="RHEA:20661"/>
        <dbReference type="ChEBI" id="CHEBI:15377"/>
        <dbReference type="ChEBI" id="CHEBI:57416"/>
        <dbReference type="ChEBI" id="CHEBI:57822"/>
        <dbReference type="EC" id="3.4.13.22"/>
    </reaction>
</comment>
<keyword evidence="2 9" id="KW-0645">Protease</keyword>
<dbReference type="InterPro" id="IPR000755">
    <property type="entry name" value="A_A_dipeptidase"/>
</dbReference>
<evidence type="ECO:0000256" key="8">
    <source>
        <dbReference type="ARBA" id="ARBA00023316"/>
    </source>
</evidence>
<reference evidence="12 13" key="1">
    <citation type="submission" date="2020-08" db="EMBL/GenBank/DDBJ databases">
        <title>Cohnella phylogeny.</title>
        <authorList>
            <person name="Dunlap C."/>
        </authorList>
    </citation>
    <scope>NUCLEOTIDE SEQUENCE [LARGE SCALE GENOMIC DNA]</scope>
    <source>
        <strain evidence="12 13">DSM 28246</strain>
    </source>
</reference>
<protein>
    <recommendedName>
        <fullName evidence="9 10">D-alanyl-D-alanine dipeptidase</fullName>
        <shortName evidence="9 10">D-Ala-D-Ala dipeptidase</shortName>
        <ecNumber evidence="9 10">3.4.13.22</ecNumber>
    </recommendedName>
</protein>
<evidence type="ECO:0000256" key="1">
    <source>
        <dbReference type="ARBA" id="ARBA00001362"/>
    </source>
</evidence>
<organism evidence="12 13">
    <name type="scientific">Cohnella nanjingensis</name>
    <dbReference type="NCBI Taxonomy" id="1387779"/>
    <lineage>
        <taxon>Bacteria</taxon>
        <taxon>Bacillati</taxon>
        <taxon>Bacillota</taxon>
        <taxon>Bacilli</taxon>
        <taxon>Bacillales</taxon>
        <taxon>Paenibacillaceae</taxon>
        <taxon>Cohnella</taxon>
    </lineage>
</organism>
<evidence type="ECO:0000256" key="3">
    <source>
        <dbReference type="ARBA" id="ARBA00022723"/>
    </source>
</evidence>
<feature type="compositionally biased region" description="Basic and acidic residues" evidence="11">
    <location>
        <begin position="1"/>
        <end position="23"/>
    </location>
</feature>
<dbReference type="Gene3D" id="3.30.1380.10">
    <property type="match status" value="1"/>
</dbReference>
<evidence type="ECO:0000256" key="4">
    <source>
        <dbReference type="ARBA" id="ARBA00022801"/>
    </source>
</evidence>
<keyword evidence="7 9" id="KW-0482">Metalloprotease</keyword>
<keyword evidence="4 9" id="KW-0378">Hydrolase</keyword>
<dbReference type="EC" id="3.4.13.22" evidence="9 10"/>
<dbReference type="PANTHER" id="PTHR43126">
    <property type="entry name" value="D-ALANYL-D-ALANINE DIPEPTIDASE"/>
    <property type="match status" value="1"/>
</dbReference>
<dbReference type="GO" id="GO:0008270">
    <property type="term" value="F:zinc ion binding"/>
    <property type="evidence" value="ECO:0007669"/>
    <property type="project" value="UniProtKB-UniRule"/>
</dbReference>
<feature type="active site" description="Proton donor/acceptor" evidence="9">
    <location>
        <position position="221"/>
    </location>
</feature>
<comment type="caution">
    <text evidence="12">The sequence shown here is derived from an EMBL/GenBank/DDBJ whole genome shotgun (WGS) entry which is preliminary data.</text>
</comment>
<evidence type="ECO:0000256" key="10">
    <source>
        <dbReference type="PIRNR" id="PIRNR026671"/>
    </source>
</evidence>
<proteinExistence type="inferred from homology"/>
<evidence type="ECO:0000256" key="6">
    <source>
        <dbReference type="ARBA" id="ARBA00022997"/>
    </source>
</evidence>
<dbReference type="GO" id="GO:0006508">
    <property type="term" value="P:proteolysis"/>
    <property type="evidence" value="ECO:0007669"/>
    <property type="project" value="UniProtKB-KW"/>
</dbReference>
<dbReference type="GO" id="GO:0071555">
    <property type="term" value="P:cell wall organization"/>
    <property type="evidence" value="ECO:0007669"/>
    <property type="project" value="UniProtKB-KW"/>
</dbReference>
<evidence type="ECO:0000256" key="2">
    <source>
        <dbReference type="ARBA" id="ARBA00022670"/>
    </source>
</evidence>
<dbReference type="AlphaFoldDB" id="A0A7X0RUF0"/>
<name>A0A7X0RUF0_9BACL</name>
<keyword evidence="8 10" id="KW-0961">Cell wall biogenesis/degradation</keyword>
<keyword evidence="6 9" id="KW-0224">Dipeptidase</keyword>
<accession>A0A7X0RUF0</accession>
<dbReference type="Proteomes" id="UP000547209">
    <property type="component" value="Unassembled WGS sequence"/>
</dbReference>
<evidence type="ECO:0000256" key="11">
    <source>
        <dbReference type="SAM" id="MobiDB-lite"/>
    </source>
</evidence>
<dbReference type="GO" id="GO:0160237">
    <property type="term" value="F:D-Ala-D-Ala dipeptidase activity"/>
    <property type="evidence" value="ECO:0007669"/>
    <property type="project" value="UniProtKB-EC"/>
</dbReference>
<dbReference type="PIRSF" id="PIRSF026671">
    <property type="entry name" value="AA_dipeptidase"/>
    <property type="match status" value="1"/>
</dbReference>
<evidence type="ECO:0000256" key="7">
    <source>
        <dbReference type="ARBA" id="ARBA00023049"/>
    </source>
</evidence>
<dbReference type="CDD" id="cd14817">
    <property type="entry name" value="D-Ala-D-Ala_dipeptidase_VanX"/>
    <property type="match status" value="1"/>
</dbReference>
<sequence length="242" mass="27294">MPKAETPKAEKPKTETPKTETPKTETPQPADAAPVAKQRRLPKGFVYADEAIPTARFHIGYYGDGNFVGERIDGYRAPLAILTAEAAQALKRVEEDLERQGYALKIYDAYRPQKAVDHFIRWSKDVKDTRMKEIYYPQVNKKDLFKLGYLASKSGHSRGSTVDLTLVDAKTGEEADMGGIVDFLGPVSSHGAKGITQAQAANRKRLKQAMEKRGFKAYSKEWWHYTLAKEPYPKKYFDFDVA</sequence>
<feature type="site" description="Transition state stabilizer" evidence="9">
    <location>
        <position position="111"/>
    </location>
</feature>
<evidence type="ECO:0000313" key="12">
    <source>
        <dbReference type="EMBL" id="MBB6672676.1"/>
    </source>
</evidence>
<dbReference type="SUPFAM" id="SSF55166">
    <property type="entry name" value="Hedgehog/DD-peptidase"/>
    <property type="match status" value="1"/>
</dbReference>
<feature type="binding site" evidence="9">
    <location>
        <position position="156"/>
    </location>
    <ligand>
        <name>Zn(2+)</name>
        <dbReference type="ChEBI" id="CHEBI:29105"/>
        <note>catalytic</note>
    </ligand>
</feature>
<feature type="binding site" evidence="9">
    <location>
        <position position="224"/>
    </location>
    <ligand>
        <name>Zn(2+)</name>
        <dbReference type="ChEBI" id="CHEBI:29105"/>
        <note>catalytic</note>
    </ligand>
</feature>
<gene>
    <name evidence="12" type="ORF">H7C19_18500</name>
</gene>
<feature type="binding site" evidence="9">
    <location>
        <position position="163"/>
    </location>
    <ligand>
        <name>Zn(2+)</name>
        <dbReference type="ChEBI" id="CHEBI:29105"/>
        <note>catalytic</note>
    </ligand>
</feature>
<evidence type="ECO:0000313" key="13">
    <source>
        <dbReference type="Proteomes" id="UP000547209"/>
    </source>
</evidence>